<dbReference type="Gene3D" id="3.30.70.1060">
    <property type="entry name" value="Dimeric alpha+beta barrel"/>
    <property type="match status" value="1"/>
</dbReference>
<evidence type="ECO:0000313" key="4">
    <source>
        <dbReference type="Proteomes" id="UP001374803"/>
    </source>
</evidence>
<dbReference type="Pfam" id="PF03795">
    <property type="entry name" value="YCII"/>
    <property type="match status" value="1"/>
</dbReference>
<dbReference type="RefSeq" id="WP_394838866.1">
    <property type="nucleotide sequence ID" value="NZ_CP089929.1"/>
</dbReference>
<dbReference type="PANTHER" id="PTHR35174:SF1">
    <property type="entry name" value="BLL0086 PROTEIN"/>
    <property type="match status" value="1"/>
</dbReference>
<dbReference type="InterPro" id="IPR005545">
    <property type="entry name" value="YCII"/>
</dbReference>
<evidence type="ECO:0000313" key="3">
    <source>
        <dbReference type="EMBL" id="WXB09195.1"/>
    </source>
</evidence>
<dbReference type="PANTHER" id="PTHR35174">
    <property type="entry name" value="BLL7171 PROTEIN-RELATED"/>
    <property type="match status" value="1"/>
</dbReference>
<sequence>MRFMAMVKGCETNRMPPPELMAAIDRLTEEGAKAGFVMLESGGLFPTAKGGVRVRLANGNVDVIDGPFSEAKEVVGGYAIYEVPTREEAVMWTRRFMDLHRQYWPGWQGETELRQIFGPEDFAEIMGCKGG</sequence>
<dbReference type="InterPro" id="IPR011008">
    <property type="entry name" value="Dimeric_a/b-barrel"/>
</dbReference>
<dbReference type="Proteomes" id="UP001374803">
    <property type="component" value="Chromosome"/>
</dbReference>
<accession>A0ABZ2LJ66</accession>
<organism evidence="3 4">
    <name type="scientific">Pendulispora rubella</name>
    <dbReference type="NCBI Taxonomy" id="2741070"/>
    <lineage>
        <taxon>Bacteria</taxon>
        <taxon>Pseudomonadati</taxon>
        <taxon>Myxococcota</taxon>
        <taxon>Myxococcia</taxon>
        <taxon>Myxococcales</taxon>
        <taxon>Sorangiineae</taxon>
        <taxon>Pendulisporaceae</taxon>
        <taxon>Pendulispora</taxon>
    </lineage>
</organism>
<dbReference type="SUPFAM" id="SSF54909">
    <property type="entry name" value="Dimeric alpha+beta barrel"/>
    <property type="match status" value="1"/>
</dbReference>
<gene>
    <name evidence="3" type="ORF">LVJ94_18405</name>
</gene>
<comment type="similarity">
    <text evidence="1">Belongs to the YciI family.</text>
</comment>
<dbReference type="EMBL" id="CP089983">
    <property type="protein sequence ID" value="WXB09195.1"/>
    <property type="molecule type" value="Genomic_DNA"/>
</dbReference>
<name>A0ABZ2LJ66_9BACT</name>
<proteinExistence type="inferred from homology"/>
<protein>
    <submittedName>
        <fullName evidence="3">YciI family protein</fullName>
    </submittedName>
</protein>
<feature type="domain" description="YCII-related" evidence="2">
    <location>
        <begin position="1"/>
        <end position="95"/>
    </location>
</feature>
<reference evidence="3" key="1">
    <citation type="submission" date="2021-12" db="EMBL/GenBank/DDBJ databases">
        <title>Discovery of the Pendulisporaceae a myxobacterial family with distinct sporulation behavior and unique specialized metabolism.</title>
        <authorList>
            <person name="Garcia R."/>
            <person name="Popoff A."/>
            <person name="Bader C.D."/>
            <person name="Loehr J."/>
            <person name="Walesch S."/>
            <person name="Walt C."/>
            <person name="Boldt J."/>
            <person name="Bunk B."/>
            <person name="Haeckl F.J.F.P.J."/>
            <person name="Gunesch A.P."/>
            <person name="Birkelbach J."/>
            <person name="Nuebel U."/>
            <person name="Pietschmann T."/>
            <person name="Bach T."/>
            <person name="Mueller R."/>
        </authorList>
    </citation>
    <scope>NUCLEOTIDE SEQUENCE</scope>
    <source>
        <strain evidence="3">MSr11367</strain>
    </source>
</reference>
<keyword evidence="4" id="KW-1185">Reference proteome</keyword>
<evidence type="ECO:0000259" key="2">
    <source>
        <dbReference type="Pfam" id="PF03795"/>
    </source>
</evidence>
<evidence type="ECO:0000256" key="1">
    <source>
        <dbReference type="ARBA" id="ARBA00007689"/>
    </source>
</evidence>